<comment type="caution">
    <text evidence="2">The sequence shown here is derived from an EMBL/GenBank/DDBJ whole genome shotgun (WGS) entry which is preliminary data.</text>
</comment>
<sequence>MIQSLFEFFQAFAASILSAIGIPLSFAIPVSKMLAVVAMFVTAVYLLRLTARLYASLVDTLIRISTASNRLKQLLNRSKPQSREVDSPKDLPPVALGAALGLALKRLSGQELETLQSKSTTEIVQFLDEKFGDGQEPGNWKSTKIESILAKF</sequence>
<keyword evidence="1" id="KW-1133">Transmembrane helix</keyword>
<organism evidence="2 3">
    <name type="scientific">Ottowia flava</name>
    <dbReference type="NCBI Taxonomy" id="2675430"/>
    <lineage>
        <taxon>Bacteria</taxon>
        <taxon>Pseudomonadati</taxon>
        <taxon>Pseudomonadota</taxon>
        <taxon>Betaproteobacteria</taxon>
        <taxon>Burkholderiales</taxon>
        <taxon>Comamonadaceae</taxon>
        <taxon>Ottowia</taxon>
    </lineage>
</organism>
<accession>A0ABW4KZN8</accession>
<dbReference type="Proteomes" id="UP001597304">
    <property type="component" value="Unassembled WGS sequence"/>
</dbReference>
<name>A0ABW4KZN8_9BURK</name>
<proteinExistence type="predicted"/>
<dbReference type="RefSeq" id="WP_147915010.1">
    <property type="nucleotide sequence ID" value="NZ_JBHUEJ010000046.1"/>
</dbReference>
<dbReference type="EMBL" id="JBHUEJ010000046">
    <property type="protein sequence ID" value="MFD1712716.1"/>
    <property type="molecule type" value="Genomic_DNA"/>
</dbReference>
<evidence type="ECO:0000313" key="3">
    <source>
        <dbReference type="Proteomes" id="UP001597304"/>
    </source>
</evidence>
<keyword evidence="1" id="KW-0812">Transmembrane</keyword>
<keyword evidence="3" id="KW-1185">Reference proteome</keyword>
<feature type="transmembrane region" description="Helical" evidence="1">
    <location>
        <begin position="37"/>
        <end position="55"/>
    </location>
</feature>
<evidence type="ECO:0000256" key="1">
    <source>
        <dbReference type="SAM" id="Phobius"/>
    </source>
</evidence>
<gene>
    <name evidence="2" type="ORF">ACFSF0_19130</name>
</gene>
<protein>
    <submittedName>
        <fullName evidence="2">Uncharacterized protein</fullName>
    </submittedName>
</protein>
<reference evidence="3" key="1">
    <citation type="journal article" date="2019" name="Int. J. Syst. Evol. Microbiol.">
        <title>The Global Catalogue of Microorganisms (GCM) 10K type strain sequencing project: providing services to taxonomists for standard genome sequencing and annotation.</title>
        <authorList>
            <consortium name="The Broad Institute Genomics Platform"/>
            <consortium name="The Broad Institute Genome Sequencing Center for Infectious Disease"/>
            <person name="Wu L."/>
            <person name="Ma J."/>
        </authorList>
    </citation>
    <scope>NUCLEOTIDE SEQUENCE [LARGE SCALE GENOMIC DNA]</scope>
    <source>
        <strain evidence="3">LMG 29247</strain>
    </source>
</reference>
<evidence type="ECO:0000313" key="2">
    <source>
        <dbReference type="EMBL" id="MFD1712716.1"/>
    </source>
</evidence>
<keyword evidence="1" id="KW-0472">Membrane</keyword>